<sequence length="400" mass="44289">MGYERRVIISKNDGPPHAHARNSNYDLRTPDILIGRGAQRGGETDGLARIPQCSSNFLKSRNLLLASDTHPAPFLLRTHTRAEQLLQKMMLGSVSVLLLLAVAASNAEELQSKSKVCANVFCGAGRECAVTEKGEPSCLCIESCKPHKRSVCGSNSKTYRNHCELHRDACLTGLKVQVAHDGHCHEKKTEKAAASPVVCYAADRNELRGRVMQWLQTEVVPDGWFAKGSNFSDILFKYFKSYDNGDSQLDSSELLKFIGQNDSVVELQSYADQESNKLLRSLCVDALIELSDENADWKLSFDEFLNCLKPGFNPPEKKCALEDETYEDGAETQVECNRCVCACGNWVCTAMTCTDKTAAVDESLDAGAEMTEDEWNLRVAELNKHQETVEKMKSSSTKEA</sequence>
<dbReference type="SUPFAM" id="SSF47473">
    <property type="entry name" value="EF-hand"/>
    <property type="match status" value="1"/>
</dbReference>
<accession>A0AAD6AXH8</accession>
<feature type="domain" description="EF-hand" evidence="13">
    <location>
        <begin position="279"/>
        <end position="314"/>
    </location>
</feature>
<dbReference type="Pfam" id="PF07648">
    <property type="entry name" value="Kazal_2"/>
    <property type="match status" value="1"/>
</dbReference>
<dbReference type="InterPro" id="IPR036058">
    <property type="entry name" value="Kazal_dom_sf"/>
</dbReference>
<evidence type="ECO:0000313" key="16">
    <source>
        <dbReference type="Proteomes" id="UP001219934"/>
    </source>
</evidence>
<comment type="function">
    <text evidence="11">Secreted glycoprotein that is involved in various physiological processes, such as angiogenesis, regulation of the immune response, cell proliferation and differentiation. Plays a role in the development of the central nervous system, skeletal system, lungs, and ureter. Promotes endothelial cell survival, migration and differentiation into network structures in an AKT-dependent manner. Also promotes survival of cardiac myocytes. Initiates various signaling cascades by activating different receptors on the cell surface such as DIP2A, TLR4 or BMP receptors.</text>
</comment>
<dbReference type="Gene3D" id="1.10.238.10">
    <property type="entry name" value="EF-hand"/>
    <property type="match status" value="1"/>
</dbReference>
<evidence type="ECO:0000256" key="9">
    <source>
        <dbReference type="ARBA" id="ARBA00023180"/>
    </source>
</evidence>
<keyword evidence="8" id="KW-1015">Disulfide bond</keyword>
<dbReference type="PROSITE" id="PS50222">
    <property type="entry name" value="EF_HAND_2"/>
    <property type="match status" value="1"/>
</dbReference>
<dbReference type="Pfam" id="PF23564">
    <property type="entry name" value="EF-hand_FSTL1"/>
    <property type="match status" value="1"/>
</dbReference>
<reference evidence="15" key="1">
    <citation type="submission" date="2022-11" db="EMBL/GenBank/DDBJ databases">
        <title>Chromosome-level genome of Pogonophryne albipinna.</title>
        <authorList>
            <person name="Jo E."/>
        </authorList>
    </citation>
    <scope>NUCLEOTIDE SEQUENCE</scope>
    <source>
        <strain evidence="15">SGF0006</strain>
        <tissue evidence="15">Muscle</tissue>
    </source>
</reference>
<dbReference type="Pfam" id="PF09289">
    <property type="entry name" value="FOLN"/>
    <property type="match status" value="1"/>
</dbReference>
<evidence type="ECO:0000256" key="1">
    <source>
        <dbReference type="ARBA" id="ARBA00004613"/>
    </source>
</evidence>
<name>A0AAD6AXH8_9TELE</name>
<dbReference type="Pfam" id="PF23244">
    <property type="entry name" value="VWF"/>
    <property type="match status" value="1"/>
</dbReference>
<dbReference type="InterPro" id="IPR002350">
    <property type="entry name" value="Kazal_dom"/>
</dbReference>
<evidence type="ECO:0000256" key="4">
    <source>
        <dbReference type="ARBA" id="ARBA00022553"/>
    </source>
</evidence>
<evidence type="ECO:0000256" key="8">
    <source>
        <dbReference type="ARBA" id="ARBA00023157"/>
    </source>
</evidence>
<dbReference type="CDD" id="cd16233">
    <property type="entry name" value="EFh_SPARC_FSTL1"/>
    <property type="match status" value="1"/>
</dbReference>
<evidence type="ECO:0000256" key="6">
    <source>
        <dbReference type="ARBA" id="ARBA00022729"/>
    </source>
</evidence>
<dbReference type="PROSITE" id="PS51465">
    <property type="entry name" value="KAZAL_2"/>
    <property type="match status" value="1"/>
</dbReference>
<dbReference type="InterPro" id="IPR036773">
    <property type="entry name" value="TB_dom_sf"/>
</dbReference>
<dbReference type="SUPFAM" id="SSF100895">
    <property type="entry name" value="Kazal-type serine protease inhibitors"/>
    <property type="match status" value="1"/>
</dbReference>
<comment type="subunit">
    <text evidence="12">Homodimer. Interacts with SCN10A. Interacts with DIP2A; DIP2A may act as a cell surface receptor for FSTL1. Interacts with BMP4. Interacts with CD14; this interaction promotes TL4-mediated signaling cascade.</text>
</comment>
<dbReference type="GO" id="GO:0030510">
    <property type="term" value="P:regulation of BMP signaling pathway"/>
    <property type="evidence" value="ECO:0007669"/>
    <property type="project" value="TreeGrafter"/>
</dbReference>
<evidence type="ECO:0000256" key="11">
    <source>
        <dbReference type="ARBA" id="ARBA00045812"/>
    </source>
</evidence>
<dbReference type="InterPro" id="IPR002048">
    <property type="entry name" value="EF_hand_dom"/>
</dbReference>
<keyword evidence="7" id="KW-0677">Repeat</keyword>
<keyword evidence="9" id="KW-0325">Glycoprotein</keyword>
<keyword evidence="6" id="KW-0732">Signal</keyword>
<keyword evidence="5" id="KW-0358">Heparin-binding</keyword>
<dbReference type="FunFam" id="3.30.60.30:FF:000017">
    <property type="entry name" value="Follistatin like 1"/>
    <property type="match status" value="1"/>
</dbReference>
<dbReference type="Gene3D" id="3.30.60.30">
    <property type="match status" value="1"/>
</dbReference>
<dbReference type="FunFam" id="1.10.238.10:FF:000274">
    <property type="entry name" value="Follistatin-like 1b"/>
    <property type="match status" value="1"/>
</dbReference>
<keyword evidence="16" id="KW-1185">Reference proteome</keyword>
<keyword evidence="4" id="KW-0597">Phosphoprotein</keyword>
<evidence type="ECO:0000259" key="13">
    <source>
        <dbReference type="PROSITE" id="PS50222"/>
    </source>
</evidence>
<feature type="domain" description="Kazal-like" evidence="14">
    <location>
        <begin position="139"/>
        <end position="186"/>
    </location>
</feature>
<evidence type="ECO:0000259" key="14">
    <source>
        <dbReference type="PROSITE" id="PS51465"/>
    </source>
</evidence>
<dbReference type="PANTHER" id="PTHR10913">
    <property type="entry name" value="FOLLISTATIN-RELATED"/>
    <property type="match status" value="1"/>
</dbReference>
<evidence type="ECO:0000256" key="5">
    <source>
        <dbReference type="ARBA" id="ARBA00022674"/>
    </source>
</evidence>
<evidence type="ECO:0000313" key="15">
    <source>
        <dbReference type="EMBL" id="KAJ4932911.1"/>
    </source>
</evidence>
<gene>
    <name evidence="15" type="ORF">JOQ06_029749</name>
</gene>
<dbReference type="Proteomes" id="UP001219934">
    <property type="component" value="Unassembled WGS sequence"/>
</dbReference>
<comment type="subcellular location">
    <subcellularLocation>
        <location evidence="1">Secreted</location>
    </subcellularLocation>
</comment>
<dbReference type="InterPro" id="IPR050653">
    <property type="entry name" value="Prot_Inhib_GrowthFact_Antg"/>
</dbReference>
<evidence type="ECO:0000256" key="12">
    <source>
        <dbReference type="ARBA" id="ARBA00046973"/>
    </source>
</evidence>
<evidence type="ECO:0000256" key="10">
    <source>
        <dbReference type="ARBA" id="ARBA00042478"/>
    </source>
</evidence>
<dbReference type="GO" id="GO:0008201">
    <property type="term" value="F:heparin binding"/>
    <property type="evidence" value="ECO:0007669"/>
    <property type="project" value="UniProtKB-KW"/>
</dbReference>
<dbReference type="Gene3D" id="3.90.290.10">
    <property type="entry name" value="TGF-beta binding (TB) domain"/>
    <property type="match status" value="1"/>
</dbReference>
<dbReference type="SMART" id="SM00280">
    <property type="entry name" value="KAZAL"/>
    <property type="match status" value="1"/>
</dbReference>
<dbReference type="GO" id="GO:0030154">
    <property type="term" value="P:cell differentiation"/>
    <property type="evidence" value="ECO:0007669"/>
    <property type="project" value="TreeGrafter"/>
</dbReference>
<protein>
    <recommendedName>
        <fullName evidence="2">Follistatin-related protein 1</fullName>
    </recommendedName>
    <alternativeName>
        <fullName evidence="10">Follistatin-like protein 1</fullName>
    </alternativeName>
</protein>
<evidence type="ECO:0000256" key="2">
    <source>
        <dbReference type="ARBA" id="ARBA00019697"/>
    </source>
</evidence>
<keyword evidence="3" id="KW-0964">Secreted</keyword>
<evidence type="ECO:0000256" key="3">
    <source>
        <dbReference type="ARBA" id="ARBA00022525"/>
    </source>
</evidence>
<organism evidence="15 16">
    <name type="scientific">Pogonophryne albipinna</name>
    <dbReference type="NCBI Taxonomy" id="1090488"/>
    <lineage>
        <taxon>Eukaryota</taxon>
        <taxon>Metazoa</taxon>
        <taxon>Chordata</taxon>
        <taxon>Craniata</taxon>
        <taxon>Vertebrata</taxon>
        <taxon>Euteleostomi</taxon>
        <taxon>Actinopterygii</taxon>
        <taxon>Neopterygii</taxon>
        <taxon>Teleostei</taxon>
        <taxon>Neoteleostei</taxon>
        <taxon>Acanthomorphata</taxon>
        <taxon>Eupercaria</taxon>
        <taxon>Perciformes</taxon>
        <taxon>Notothenioidei</taxon>
        <taxon>Pogonophryne</taxon>
    </lineage>
</organism>
<dbReference type="InterPro" id="IPR011992">
    <property type="entry name" value="EF-hand-dom_pair"/>
</dbReference>
<dbReference type="GO" id="GO:0005509">
    <property type="term" value="F:calcium ion binding"/>
    <property type="evidence" value="ECO:0007669"/>
    <property type="project" value="InterPro"/>
</dbReference>
<comment type="caution">
    <text evidence="15">The sequence shown here is derived from an EMBL/GenBank/DDBJ whole genome shotgun (WGS) entry which is preliminary data.</text>
</comment>
<dbReference type="InterPro" id="IPR015369">
    <property type="entry name" value="Follistatin/Osteonectin_EGF"/>
</dbReference>
<dbReference type="EMBL" id="JAPTMU010000013">
    <property type="protein sequence ID" value="KAJ4932911.1"/>
    <property type="molecule type" value="Genomic_DNA"/>
</dbReference>
<dbReference type="SUPFAM" id="SSF57603">
    <property type="entry name" value="FnI-like domain"/>
    <property type="match status" value="1"/>
</dbReference>
<dbReference type="InterPro" id="IPR003645">
    <property type="entry name" value="Fol_N"/>
</dbReference>
<dbReference type="PANTHER" id="PTHR10913:SF13">
    <property type="entry name" value="FOLLISTATIN-RELATED PROTEIN 1"/>
    <property type="match status" value="1"/>
</dbReference>
<dbReference type="AlphaFoldDB" id="A0AAD6AXH8"/>
<dbReference type="InterPro" id="IPR057020">
    <property type="entry name" value="EF-hand_FSTL1"/>
</dbReference>
<evidence type="ECO:0000256" key="7">
    <source>
        <dbReference type="ARBA" id="ARBA00022737"/>
    </source>
</evidence>
<dbReference type="SMART" id="SM00274">
    <property type="entry name" value="FOLN"/>
    <property type="match status" value="1"/>
</dbReference>
<proteinExistence type="predicted"/>
<dbReference type="GO" id="GO:0005615">
    <property type="term" value="C:extracellular space"/>
    <property type="evidence" value="ECO:0007669"/>
    <property type="project" value="TreeGrafter"/>
</dbReference>